<protein>
    <submittedName>
        <fullName evidence="1">Uncharacterized protein</fullName>
    </submittedName>
</protein>
<reference evidence="1" key="1">
    <citation type="submission" date="2021-10" db="EMBL/GenBank/DDBJ databases">
        <authorList>
            <person name="Piombo E."/>
        </authorList>
    </citation>
    <scope>NUCLEOTIDE SEQUENCE</scope>
</reference>
<dbReference type="AlphaFoldDB" id="A0A9N9VZR5"/>
<gene>
    <name evidence="1" type="ORF">CSOL1703_00003253</name>
</gene>
<dbReference type="OrthoDB" id="265306at2759"/>
<evidence type="ECO:0000313" key="1">
    <source>
        <dbReference type="EMBL" id="CAH0038280.1"/>
    </source>
</evidence>
<sequence length="217" mass="23114">MPRFSPVLREATGLFTTLSDANGRRVAAFGYWAGSYLQAKQPAVPAFDSVSALVSQVKTNLAPALDQSREISAYHYYCGAVDHCLAAGIPQDIAETKGGPFPEIAASDIFTNCVYLGPNDAPPFTALEALSSPERQLRVVSCDPNSKNNPTPIYSSYSSFGKLVSGNLAGSELPVVAIDHLPTLVARESSDEYSQLLLLSLLTLSRLNDEGGSLEEG</sequence>
<comment type="caution">
    <text evidence="1">The sequence shown here is derived from an EMBL/GenBank/DDBJ whole genome shotgun (WGS) entry which is preliminary data.</text>
</comment>
<dbReference type="Proteomes" id="UP000775872">
    <property type="component" value="Unassembled WGS sequence"/>
</dbReference>
<organism evidence="1 2">
    <name type="scientific">Clonostachys solani</name>
    <dbReference type="NCBI Taxonomy" id="160281"/>
    <lineage>
        <taxon>Eukaryota</taxon>
        <taxon>Fungi</taxon>
        <taxon>Dikarya</taxon>
        <taxon>Ascomycota</taxon>
        <taxon>Pezizomycotina</taxon>
        <taxon>Sordariomycetes</taxon>
        <taxon>Hypocreomycetidae</taxon>
        <taxon>Hypocreales</taxon>
        <taxon>Bionectriaceae</taxon>
        <taxon>Clonostachys</taxon>
    </lineage>
</organism>
<dbReference type="Gene3D" id="3.40.50.720">
    <property type="entry name" value="NAD(P)-binding Rossmann-like Domain"/>
    <property type="match status" value="1"/>
</dbReference>
<name>A0A9N9VZR5_9HYPO</name>
<evidence type="ECO:0000313" key="2">
    <source>
        <dbReference type="Proteomes" id="UP000775872"/>
    </source>
</evidence>
<accession>A0A9N9VZR5</accession>
<proteinExistence type="predicted"/>
<dbReference type="EMBL" id="CABFOC020000002">
    <property type="protein sequence ID" value="CAH0038280.1"/>
    <property type="molecule type" value="Genomic_DNA"/>
</dbReference>
<keyword evidence="2" id="KW-1185">Reference proteome</keyword>